<sequence>MVRHIYRDLEAADAAALQGNPDPHGSIVGSSLSPPRALLRQAPNPAVEERNTPPVFWEMGGICSLIKECYLLCISRGKVLSPPGGKAEGTWYPRVGSQRNVSLRLNKGRDGKLKCLWEVLTRLKKRLCYCGPNPLDEGSIDGFTITLARGTTELHCFASDKCFSYTP</sequence>
<keyword evidence="2" id="KW-1185">Reference proteome</keyword>
<organism evidence="1 2">
    <name type="scientific">Saguinus oedipus</name>
    <name type="common">Cotton-top tamarin</name>
    <name type="synonym">Oedipomidas oedipus</name>
    <dbReference type="NCBI Taxonomy" id="9490"/>
    <lineage>
        <taxon>Eukaryota</taxon>
        <taxon>Metazoa</taxon>
        <taxon>Chordata</taxon>
        <taxon>Craniata</taxon>
        <taxon>Vertebrata</taxon>
        <taxon>Euteleostomi</taxon>
        <taxon>Mammalia</taxon>
        <taxon>Eutheria</taxon>
        <taxon>Euarchontoglires</taxon>
        <taxon>Primates</taxon>
        <taxon>Haplorrhini</taxon>
        <taxon>Platyrrhini</taxon>
        <taxon>Cebidae</taxon>
        <taxon>Callitrichinae</taxon>
        <taxon>Saguinus</taxon>
    </lineage>
</organism>
<accession>A0ABQ9UF24</accession>
<name>A0ABQ9UF24_SAGOE</name>
<dbReference type="EMBL" id="JASSZA010000013">
    <property type="protein sequence ID" value="KAK2095651.1"/>
    <property type="molecule type" value="Genomic_DNA"/>
</dbReference>
<evidence type="ECO:0000313" key="2">
    <source>
        <dbReference type="Proteomes" id="UP001266305"/>
    </source>
</evidence>
<gene>
    <name evidence="1" type="ORF">P7K49_027067</name>
</gene>
<reference evidence="1 2" key="1">
    <citation type="submission" date="2023-05" db="EMBL/GenBank/DDBJ databases">
        <title>B98-5 Cell Line De Novo Hybrid Assembly: An Optical Mapping Approach.</title>
        <authorList>
            <person name="Kananen K."/>
            <person name="Auerbach J.A."/>
            <person name="Kautto E."/>
            <person name="Blachly J.S."/>
        </authorList>
    </citation>
    <scope>NUCLEOTIDE SEQUENCE [LARGE SCALE GENOMIC DNA]</scope>
    <source>
        <strain evidence="1">B95-8</strain>
        <tissue evidence="1">Cell line</tissue>
    </source>
</reference>
<comment type="caution">
    <text evidence="1">The sequence shown here is derived from an EMBL/GenBank/DDBJ whole genome shotgun (WGS) entry which is preliminary data.</text>
</comment>
<dbReference type="Proteomes" id="UP001266305">
    <property type="component" value="Unassembled WGS sequence"/>
</dbReference>
<evidence type="ECO:0000313" key="1">
    <source>
        <dbReference type="EMBL" id="KAK2095651.1"/>
    </source>
</evidence>
<proteinExistence type="predicted"/>
<protein>
    <submittedName>
        <fullName evidence="1">Uncharacterized protein</fullName>
    </submittedName>
</protein>